<evidence type="ECO:0000313" key="2">
    <source>
        <dbReference type="Proteomes" id="UP000621492"/>
    </source>
</evidence>
<accession>A0A9W5X7Y2</accession>
<comment type="caution">
    <text evidence="1">The sequence shown here is derived from an EMBL/GenBank/DDBJ whole genome shotgun (WGS) entry which is preliminary data.</text>
</comment>
<reference evidence="1" key="2">
    <citation type="submission" date="2020-09" db="EMBL/GenBank/DDBJ databases">
        <authorList>
            <person name="Sun Q."/>
            <person name="Zhou Y."/>
        </authorList>
    </citation>
    <scope>NUCLEOTIDE SEQUENCE</scope>
    <source>
        <strain evidence="1">CGMCC 1.15454</strain>
    </source>
</reference>
<sequence length="129" mass="14814">MQKLTFESSWEKALSVKDRNRIEQVFSETIIPKNTPAHFTLLWQALNYKKELLVTALVHNSSLQIFSFHHTGLKYIEYGKTVAEYSFTLPTLIIKPNTSMPWTFIFPTDGLYEGIKFTNGNLVIADSVI</sequence>
<dbReference type="AlphaFoldDB" id="A0A9W5X7Y2"/>
<evidence type="ECO:0000313" key="1">
    <source>
        <dbReference type="EMBL" id="GGB60333.1"/>
    </source>
</evidence>
<keyword evidence="2" id="KW-1185">Reference proteome</keyword>
<dbReference type="NCBIfam" id="TIGR04398">
    <property type="entry name" value="SLAP_DUP"/>
    <property type="match status" value="1"/>
</dbReference>
<gene>
    <name evidence="1" type="ORF">GCM10011409_42110</name>
</gene>
<reference evidence="1" key="1">
    <citation type="journal article" date="2014" name="Int. J. Syst. Evol. Microbiol.">
        <title>Complete genome sequence of Corynebacterium casei LMG S-19264T (=DSM 44701T), isolated from a smear-ripened cheese.</title>
        <authorList>
            <consortium name="US DOE Joint Genome Institute (JGI-PGF)"/>
            <person name="Walter F."/>
            <person name="Albersmeier A."/>
            <person name="Kalinowski J."/>
            <person name="Ruckert C."/>
        </authorList>
    </citation>
    <scope>NUCLEOTIDE SEQUENCE</scope>
    <source>
        <strain evidence="1">CGMCC 1.15454</strain>
    </source>
</reference>
<dbReference type="RefSeq" id="WP_102415764.1">
    <property type="nucleotide sequence ID" value="NZ_BMJD01000059.1"/>
</dbReference>
<evidence type="ECO:0008006" key="3">
    <source>
        <dbReference type="Google" id="ProtNLM"/>
    </source>
</evidence>
<proteinExistence type="predicted"/>
<protein>
    <recommendedName>
        <fullName evidence="3">SLAP domain-containing protein</fullName>
    </recommendedName>
</protein>
<name>A0A9W5X7Y2_9BACI</name>
<dbReference type="InterPro" id="IPR030910">
    <property type="entry name" value="SLAP_dom"/>
</dbReference>
<organism evidence="1 2">
    <name type="scientific">Lentibacillus populi</name>
    <dbReference type="NCBI Taxonomy" id="1827502"/>
    <lineage>
        <taxon>Bacteria</taxon>
        <taxon>Bacillati</taxon>
        <taxon>Bacillota</taxon>
        <taxon>Bacilli</taxon>
        <taxon>Bacillales</taxon>
        <taxon>Bacillaceae</taxon>
        <taxon>Lentibacillus</taxon>
    </lineage>
</organism>
<dbReference type="Proteomes" id="UP000621492">
    <property type="component" value="Unassembled WGS sequence"/>
</dbReference>
<dbReference type="EMBL" id="BMJD01000059">
    <property type="protein sequence ID" value="GGB60333.1"/>
    <property type="molecule type" value="Genomic_DNA"/>
</dbReference>